<keyword evidence="7" id="KW-0175">Coiled coil</keyword>
<evidence type="ECO:0000259" key="8">
    <source>
        <dbReference type="Pfam" id="PF01432"/>
    </source>
</evidence>
<gene>
    <name evidence="9" type="ORF">J2S08_001360</name>
</gene>
<dbReference type="InterPro" id="IPR001567">
    <property type="entry name" value="Pept_M3A_M3B_dom"/>
</dbReference>
<dbReference type="EMBL" id="JAUSTT010000006">
    <property type="protein sequence ID" value="MDQ0175526.1"/>
    <property type="molecule type" value="Genomic_DNA"/>
</dbReference>
<evidence type="ECO:0000256" key="4">
    <source>
        <dbReference type="ARBA" id="ARBA00022833"/>
    </source>
</evidence>
<evidence type="ECO:0000256" key="6">
    <source>
        <dbReference type="RuleBase" id="RU003435"/>
    </source>
</evidence>
<evidence type="ECO:0000313" key="10">
    <source>
        <dbReference type="Proteomes" id="UP001223586"/>
    </source>
</evidence>
<evidence type="ECO:0000256" key="7">
    <source>
        <dbReference type="SAM" id="Coils"/>
    </source>
</evidence>
<keyword evidence="2 6" id="KW-0479">Metal-binding</keyword>
<dbReference type="Pfam" id="PF01432">
    <property type="entry name" value="Peptidase_M3"/>
    <property type="match status" value="1"/>
</dbReference>
<comment type="cofactor">
    <cofactor evidence="6">
        <name>Zn(2+)</name>
        <dbReference type="ChEBI" id="CHEBI:29105"/>
    </cofactor>
    <text evidence="6">Binds 1 zinc ion.</text>
</comment>
<sequence length="589" mass="67709">MGDQWDLQEKVQYHSLHDDVKRAVVSAKKLEAALKEAKQRLETVTVEEIKTLILESQALLKEWYQAYEVAICLTSYDTADEQARQLLGEINILAGLEQNCQTALDILVQLSSKLVEEVLQDEEMIPVAPIIQMRLQQQAKKGNLEAEHAFKMVEGDGLHAWGDLYTAIASKVVLHVDGQTIPAAKGVKTVYYGADRKERLVYFQKWKEGWEEQADLCAKALNHIAGFRLQVQNTRNSTAIMEDSFLQNRIEEKTVEVMWDTFSAKREPLLAYLRRKKQLLRADSICWSDQFAPLPIANKNNTELSFQEAIGFIQQQLQSFSPEMADFVEHTYQSNWIDAGSKENKTIGAFCASFPKWKEPRIMMTFQHDLASTGVLAHELGHAYHYFHLYELPMFLQNIPPTIAEISSTLTETIVMDAALQKVESVEEKLQILNNLLIRDVGILLNGHVRYLFERSFYQKRQEKIVAVAQLNELMVQAQKEAYGGILDNFEPAFWAALRHFYMTRMPFVHYPYTVAHLLSIGIYDFLKNKNNRSEQLKTIFKDASQLTIEALGEKYFAVNLQEPIFWEQTLERLYANVHQFLALSDDLV</sequence>
<comment type="similarity">
    <text evidence="6">Belongs to the peptidase M3 family.</text>
</comment>
<organism evidence="9 10">
    <name type="scientific">Bacillus chungangensis</name>
    <dbReference type="NCBI Taxonomy" id="587633"/>
    <lineage>
        <taxon>Bacteria</taxon>
        <taxon>Bacillati</taxon>
        <taxon>Bacillota</taxon>
        <taxon>Bacilli</taxon>
        <taxon>Bacillales</taxon>
        <taxon>Bacillaceae</taxon>
        <taxon>Bacillus</taxon>
    </lineage>
</organism>
<keyword evidence="10" id="KW-1185">Reference proteome</keyword>
<name>A0ABT9WQH2_9BACI</name>
<keyword evidence="5 6" id="KW-0482">Metalloprotease</keyword>
<evidence type="ECO:0000256" key="2">
    <source>
        <dbReference type="ARBA" id="ARBA00022723"/>
    </source>
</evidence>
<dbReference type="SUPFAM" id="SSF55486">
    <property type="entry name" value="Metalloproteases ('zincins'), catalytic domain"/>
    <property type="match status" value="1"/>
</dbReference>
<dbReference type="RefSeq" id="WP_307227906.1">
    <property type="nucleotide sequence ID" value="NZ_JAUSTT010000006.1"/>
</dbReference>
<accession>A0ABT9WQH2</accession>
<feature type="domain" description="Peptidase M3A/M3B catalytic" evidence="8">
    <location>
        <begin position="323"/>
        <end position="527"/>
    </location>
</feature>
<keyword evidence="1 6" id="KW-0645">Protease</keyword>
<keyword evidence="3 6" id="KW-0378">Hydrolase</keyword>
<dbReference type="Gene3D" id="1.10.1370.30">
    <property type="match status" value="1"/>
</dbReference>
<protein>
    <submittedName>
        <fullName evidence="9">Oligoendopeptidase F</fullName>
    </submittedName>
</protein>
<evidence type="ECO:0000256" key="3">
    <source>
        <dbReference type="ARBA" id="ARBA00022801"/>
    </source>
</evidence>
<evidence type="ECO:0000256" key="1">
    <source>
        <dbReference type="ARBA" id="ARBA00022670"/>
    </source>
</evidence>
<evidence type="ECO:0000256" key="5">
    <source>
        <dbReference type="ARBA" id="ARBA00023049"/>
    </source>
</evidence>
<keyword evidence="4 6" id="KW-0862">Zinc</keyword>
<reference evidence="9 10" key="1">
    <citation type="submission" date="2023-07" db="EMBL/GenBank/DDBJ databases">
        <title>Genomic Encyclopedia of Type Strains, Phase IV (KMG-IV): sequencing the most valuable type-strain genomes for metagenomic binning, comparative biology and taxonomic classification.</title>
        <authorList>
            <person name="Goeker M."/>
        </authorList>
    </citation>
    <scope>NUCLEOTIDE SEQUENCE [LARGE SCALE GENOMIC DNA]</scope>
    <source>
        <strain evidence="9 10">DSM 23837</strain>
    </source>
</reference>
<proteinExistence type="inferred from homology"/>
<comment type="caution">
    <text evidence="9">The sequence shown here is derived from an EMBL/GenBank/DDBJ whole genome shotgun (WGS) entry which is preliminary data.</text>
</comment>
<evidence type="ECO:0000313" key="9">
    <source>
        <dbReference type="EMBL" id="MDQ0175526.1"/>
    </source>
</evidence>
<dbReference type="Proteomes" id="UP001223586">
    <property type="component" value="Unassembled WGS sequence"/>
</dbReference>
<feature type="coiled-coil region" evidence="7">
    <location>
        <begin position="20"/>
        <end position="47"/>
    </location>
</feature>